<gene>
    <name evidence="15" type="ORF">P4O66_012402</name>
</gene>
<keyword evidence="7" id="KW-0479">Metal-binding</keyword>
<dbReference type="GO" id="GO:0005313">
    <property type="term" value="F:L-glutamate transmembrane transporter activity"/>
    <property type="evidence" value="ECO:0007669"/>
    <property type="project" value="TreeGrafter"/>
</dbReference>
<dbReference type="SUPFAM" id="SSF48652">
    <property type="entry name" value="Tetraspanin"/>
    <property type="match status" value="1"/>
</dbReference>
<evidence type="ECO:0000256" key="3">
    <source>
        <dbReference type="ARBA" id="ARBA00022448"/>
    </source>
</evidence>
<evidence type="ECO:0000256" key="4">
    <source>
        <dbReference type="ARBA" id="ARBA00022475"/>
    </source>
</evidence>
<evidence type="ECO:0000256" key="8">
    <source>
        <dbReference type="ARBA" id="ARBA00022970"/>
    </source>
</evidence>
<feature type="transmembrane region" description="Helical" evidence="14">
    <location>
        <begin position="383"/>
        <end position="405"/>
    </location>
</feature>
<dbReference type="Pfam" id="PF00375">
    <property type="entry name" value="SDF"/>
    <property type="match status" value="1"/>
</dbReference>
<comment type="subcellular location">
    <subcellularLocation>
        <location evidence="1">Cell membrane</location>
        <topology evidence="1">Multi-pass membrane protein</topology>
    </subcellularLocation>
    <subcellularLocation>
        <location evidence="14">Membrane</location>
        <topology evidence="14">Multi-pass membrane protein</topology>
    </subcellularLocation>
</comment>
<feature type="transmembrane region" description="Helical" evidence="14">
    <location>
        <begin position="308"/>
        <end position="331"/>
    </location>
</feature>
<dbReference type="PROSITE" id="PS00421">
    <property type="entry name" value="TM4_1"/>
    <property type="match status" value="1"/>
</dbReference>
<keyword evidence="6 14" id="KW-0812">Transmembrane</keyword>
<accession>A0AAD8Z6J4</accession>
<evidence type="ECO:0000256" key="13">
    <source>
        <dbReference type="ARBA" id="ARBA00023180"/>
    </source>
</evidence>
<evidence type="ECO:0000256" key="1">
    <source>
        <dbReference type="ARBA" id="ARBA00004651"/>
    </source>
</evidence>
<reference evidence="15" key="1">
    <citation type="submission" date="2023-03" db="EMBL/GenBank/DDBJ databases">
        <title>Electrophorus voltai genome.</title>
        <authorList>
            <person name="Bian C."/>
        </authorList>
    </citation>
    <scope>NUCLEOTIDE SEQUENCE</scope>
    <source>
        <strain evidence="15">CB-2022</strain>
        <tissue evidence="15">Muscle</tissue>
    </source>
</reference>
<sequence length="743" mass="81927">MSGKHFNAHEVGCCIKYFIFGFNIIFWLLGVAFLSVALWAWSEKGVLSNISSITDLGGFDPVWLFLVVGGVMFVLGFAGCIGALRENSFLLKFFSVFLGIIFFLELTAGVLAFVFKDWIKDQLKFFINNNIRAYRDDIDLQNLIDFTQEYWECCGAFGPADWNLNIYFNCTDTNLSREKCGVPFSCCTKDPAEDVINTQCGYDIRAKGDSEQKTFIYTKGCVPQFEKWLQENLTVVAGIFIGIALLQIFGICLAQNLLSDIEAVRESWTLVLCPLEAEPADLLRPDSKINIHVCVMAGQLSDFLKKHWLLCATMLSLPVGIGLGVLMRGYTSLSTLDQLYFSFPGEVLTCLLKMITLPLIVCNMITGVAAMDVETSGRIGLRTVIYTLTTSTTATILGVVLVLAIKPGMSPKSTEVQWARTADALTTVDTMLDLIRNLFPENLVQACFQHYKSIRVPIRPSATNASQSEYKLVGSYTNGINILGGIVFCILLGLAVGRMGKRGRRFVEFFNALNKAVMKIVQIMLCYMPVGIVFLIATKILAMENWSVFRTLGWYIVTVITGLLIHSTLVLPLLYVVLVQRNPYTFMWGMAHALLTAFTVSSSSAALPLTLQCAEQNNGIDRRVTRFFLPIGATVNKNGSAFFNTVAAIFIAQMNNYPLDAGQITIIGIMAVATSIAGAALPSAAMVTTIIILTAVGLPINDIPLLIIVEWLLDRCRTVVNVMGDAFGAGILEKCSQKELQMR</sequence>
<evidence type="ECO:0000256" key="10">
    <source>
        <dbReference type="ARBA" id="ARBA00023053"/>
    </source>
</evidence>
<dbReference type="GO" id="GO:0005886">
    <property type="term" value="C:plasma membrane"/>
    <property type="evidence" value="ECO:0007669"/>
    <property type="project" value="UniProtKB-SubCell"/>
</dbReference>
<dbReference type="InterPro" id="IPR018503">
    <property type="entry name" value="Tetraspanin_CS"/>
</dbReference>
<feature type="transmembrane region" description="Helical" evidence="14">
    <location>
        <begin position="235"/>
        <end position="258"/>
    </location>
</feature>
<dbReference type="InterPro" id="IPR050746">
    <property type="entry name" value="DAACS"/>
</dbReference>
<evidence type="ECO:0000256" key="9">
    <source>
        <dbReference type="ARBA" id="ARBA00022989"/>
    </source>
</evidence>
<dbReference type="FunFam" id="1.10.1450.10:FF:000001">
    <property type="entry name" value="Tetraspanin"/>
    <property type="match status" value="1"/>
</dbReference>
<feature type="transmembrane region" description="Helical" evidence="14">
    <location>
        <begin position="627"/>
        <end position="652"/>
    </location>
</feature>
<comment type="caution">
    <text evidence="15">The sequence shown here is derived from an EMBL/GenBank/DDBJ whole genome shotgun (WGS) entry which is preliminary data.</text>
</comment>
<organism evidence="15 16">
    <name type="scientific">Electrophorus voltai</name>
    <dbReference type="NCBI Taxonomy" id="2609070"/>
    <lineage>
        <taxon>Eukaryota</taxon>
        <taxon>Metazoa</taxon>
        <taxon>Chordata</taxon>
        <taxon>Craniata</taxon>
        <taxon>Vertebrata</taxon>
        <taxon>Euteleostomi</taxon>
        <taxon>Actinopterygii</taxon>
        <taxon>Neopterygii</taxon>
        <taxon>Teleostei</taxon>
        <taxon>Ostariophysi</taxon>
        <taxon>Gymnotiformes</taxon>
        <taxon>Gymnotoidei</taxon>
        <taxon>Gymnotidae</taxon>
        <taxon>Electrophorus</taxon>
    </lineage>
</organism>
<evidence type="ECO:0000256" key="11">
    <source>
        <dbReference type="ARBA" id="ARBA00023136"/>
    </source>
</evidence>
<dbReference type="AlphaFoldDB" id="A0AAD8Z6J4"/>
<dbReference type="GO" id="GO:0015501">
    <property type="term" value="F:glutamate:sodium symporter activity"/>
    <property type="evidence" value="ECO:0007669"/>
    <property type="project" value="TreeGrafter"/>
</dbReference>
<keyword evidence="3 14" id="KW-0813">Transport</keyword>
<feature type="transmembrane region" description="Helical" evidence="14">
    <location>
        <begin position="690"/>
        <end position="713"/>
    </location>
</feature>
<dbReference type="Gene3D" id="1.10.3860.10">
    <property type="entry name" value="Sodium:dicarboxylate symporter"/>
    <property type="match status" value="1"/>
</dbReference>
<proteinExistence type="inferred from homology"/>
<dbReference type="SUPFAM" id="SSF118215">
    <property type="entry name" value="Proton glutamate symport protein"/>
    <property type="match status" value="1"/>
</dbReference>
<dbReference type="GO" id="GO:0033229">
    <property type="term" value="F:cysteine transmembrane transporter activity"/>
    <property type="evidence" value="ECO:0007669"/>
    <property type="project" value="TreeGrafter"/>
</dbReference>
<keyword evidence="9 14" id="KW-1133">Transmembrane helix</keyword>
<keyword evidence="10" id="KW-0915">Sodium</keyword>
<evidence type="ECO:0000313" key="16">
    <source>
        <dbReference type="Proteomes" id="UP001239994"/>
    </source>
</evidence>
<keyword evidence="11 14" id="KW-0472">Membrane</keyword>
<dbReference type="InterPro" id="IPR036458">
    <property type="entry name" value="Na:dicarbo_symporter_sf"/>
</dbReference>
<keyword evidence="13" id="KW-0325">Glycoprotein</keyword>
<dbReference type="EMBL" id="JAROKS010000019">
    <property type="protein sequence ID" value="KAK1792459.1"/>
    <property type="molecule type" value="Genomic_DNA"/>
</dbReference>
<feature type="transmembrane region" description="Helical" evidence="14">
    <location>
        <begin position="554"/>
        <end position="578"/>
    </location>
</feature>
<keyword evidence="4" id="KW-1003">Cell membrane</keyword>
<dbReference type="InterPro" id="IPR018499">
    <property type="entry name" value="Tetraspanin/Peripherin"/>
</dbReference>
<dbReference type="PANTHER" id="PTHR11958:SF109">
    <property type="entry name" value="EXCITATORY AMINO ACID TRANSPORTER 3"/>
    <property type="match status" value="1"/>
</dbReference>
<dbReference type="Gene3D" id="1.10.1450.10">
    <property type="entry name" value="Tetraspanin"/>
    <property type="match status" value="1"/>
</dbReference>
<keyword evidence="12" id="KW-1015">Disulfide bond</keyword>
<dbReference type="InterPro" id="IPR008952">
    <property type="entry name" value="Tetraspanin_EC2_sf"/>
</dbReference>
<evidence type="ECO:0000256" key="14">
    <source>
        <dbReference type="RuleBase" id="RU361216"/>
    </source>
</evidence>
<comment type="similarity">
    <text evidence="2">Belongs to the tetraspanin (TM4SF) family.</text>
</comment>
<keyword evidence="8" id="KW-0029">Amino-acid transport</keyword>
<keyword evidence="5" id="KW-0597">Phosphoprotein</keyword>
<evidence type="ECO:0000313" key="15">
    <source>
        <dbReference type="EMBL" id="KAK1792459.1"/>
    </source>
</evidence>
<name>A0AAD8Z6J4_9TELE</name>
<evidence type="ECO:0000256" key="2">
    <source>
        <dbReference type="ARBA" id="ARBA00006840"/>
    </source>
</evidence>
<dbReference type="GO" id="GO:0046872">
    <property type="term" value="F:metal ion binding"/>
    <property type="evidence" value="ECO:0007669"/>
    <property type="project" value="UniProtKB-KW"/>
</dbReference>
<dbReference type="PANTHER" id="PTHR11958">
    <property type="entry name" value="SODIUM/DICARBOXYLATE SYMPORTER-RELATED"/>
    <property type="match status" value="1"/>
</dbReference>
<protein>
    <recommendedName>
        <fullName evidence="14">Amino acid transporter</fullName>
    </recommendedName>
</protein>
<comment type="similarity">
    <text evidence="14">Belongs to the dicarboxylate/amino acid:cation symporter (DAACS) (TC 2.A.23) family.</text>
</comment>
<dbReference type="PRINTS" id="PR00173">
    <property type="entry name" value="EDTRNSPORT"/>
</dbReference>
<evidence type="ECO:0000256" key="6">
    <source>
        <dbReference type="ARBA" id="ARBA00022692"/>
    </source>
</evidence>
<dbReference type="CDD" id="cd03159">
    <property type="entry name" value="TM4SF9_like_LEL"/>
    <property type="match status" value="1"/>
</dbReference>
<dbReference type="InterPro" id="IPR001991">
    <property type="entry name" value="Na-dicarboxylate_symporter"/>
</dbReference>
<comment type="caution">
    <text evidence="14">Lacks conserved residue(s) required for the propagation of feature annotation.</text>
</comment>
<evidence type="ECO:0000256" key="7">
    <source>
        <dbReference type="ARBA" id="ARBA00022723"/>
    </source>
</evidence>
<feature type="transmembrane region" description="Helical" evidence="14">
    <location>
        <begin position="96"/>
        <end position="115"/>
    </location>
</feature>
<feature type="transmembrane region" description="Helical" evidence="14">
    <location>
        <begin position="585"/>
        <end position="607"/>
    </location>
</feature>
<keyword evidence="16" id="KW-1185">Reference proteome</keyword>
<feature type="transmembrane region" description="Helical" evidence="14">
    <location>
        <begin position="480"/>
        <end position="499"/>
    </location>
</feature>
<dbReference type="Pfam" id="PF00335">
    <property type="entry name" value="Tetraspanin"/>
    <property type="match status" value="1"/>
</dbReference>
<evidence type="ECO:0000256" key="5">
    <source>
        <dbReference type="ARBA" id="ARBA00022553"/>
    </source>
</evidence>
<feature type="transmembrane region" description="Helical" evidence="14">
    <location>
        <begin position="664"/>
        <end position="684"/>
    </location>
</feature>
<feature type="transmembrane region" description="Helical" evidence="14">
    <location>
        <begin position="20"/>
        <end position="42"/>
    </location>
</feature>
<evidence type="ECO:0000256" key="12">
    <source>
        <dbReference type="ARBA" id="ARBA00023157"/>
    </source>
</evidence>
<keyword evidence="14" id="KW-0769">Symport</keyword>
<dbReference type="Proteomes" id="UP001239994">
    <property type="component" value="Unassembled WGS sequence"/>
</dbReference>
<feature type="transmembrane region" description="Helical" evidence="14">
    <location>
        <begin position="62"/>
        <end position="84"/>
    </location>
</feature>
<feature type="transmembrane region" description="Helical" evidence="14">
    <location>
        <begin position="520"/>
        <end position="542"/>
    </location>
</feature>
<feature type="transmembrane region" description="Helical" evidence="14">
    <location>
        <begin position="351"/>
        <end position="371"/>
    </location>
</feature>